<evidence type="ECO:0000313" key="6">
    <source>
        <dbReference type="Proteomes" id="UP000287746"/>
    </source>
</evidence>
<dbReference type="AlphaFoldDB" id="A0A1L6JCD6"/>
<evidence type="ECO:0000313" key="3">
    <source>
        <dbReference type="EMBL" id="RSY90612.1"/>
    </source>
</evidence>
<sequence>MATRTLDKFVRRYTTLSSALDTLVHQRLVLLSPSKWDDTNDVEFMELYRAHADAKSVLALCCAMASETYHHWRVFTQGMEGVCIEFEKAALETAVRAHPGVISGAVDYLQIRQLEALTPEDAHRLPFVKREGYSDEREWRIVATCLEEPAFSLPIAIDLGSITRLVLNPWMPPVLADNLRTIIRGLPGCAKLKIEASALTNSSRWKAAGKKLAGAG</sequence>
<accession>A0A1L6JCD6</accession>
<keyword evidence="4" id="KW-1185">Reference proteome</keyword>
<dbReference type="OrthoDB" id="8446968at2"/>
<dbReference type="GeneID" id="44133773"/>
<dbReference type="EMBL" id="CP018820">
    <property type="protein sequence ID" value="APR53477.1"/>
    <property type="molecule type" value="Genomic_DNA"/>
</dbReference>
<evidence type="ECO:0000313" key="2">
    <source>
        <dbReference type="EMBL" id="RSV02684.1"/>
    </source>
</evidence>
<dbReference type="RefSeq" id="WP_066575294.1">
    <property type="nucleotide sequence ID" value="NZ_CP018820.1"/>
</dbReference>
<reference evidence="5 6" key="3">
    <citation type="submission" date="2018-07" db="EMBL/GenBank/DDBJ databases">
        <title>Genomic and Epidemiologic Investigation of an Indolent Hospital Outbreak.</title>
        <authorList>
            <person name="Johnson R.C."/>
            <person name="Deming C."/>
            <person name="Conlan S."/>
            <person name="Zellmer C.J."/>
            <person name="Michelin A.V."/>
            <person name="Lee-Lin S."/>
            <person name="Thomas P.J."/>
            <person name="Park M."/>
            <person name="Weingarten R.A."/>
            <person name="Less J."/>
            <person name="Dekker J.P."/>
            <person name="Frank K.M."/>
            <person name="Musser K.A."/>
            <person name="Mcquiston J.R."/>
            <person name="Henderson D.K."/>
            <person name="Lau A.F."/>
            <person name="Palmore T.N."/>
            <person name="Segre J.A."/>
        </authorList>
    </citation>
    <scope>NUCLEOTIDE SEQUENCE [LARGE SCALE GENOMIC DNA]</scope>
    <source>
        <strain evidence="3 6">SK-CDC1_0717</strain>
        <strain evidence="2 5">SK-NIH.Env10_0317</strain>
    </source>
</reference>
<dbReference type="KEGG" id="skr:BRX40_14485"/>
<proteinExistence type="predicted"/>
<reference evidence="1" key="1">
    <citation type="submission" date="2016-12" db="EMBL/GenBank/DDBJ databases">
        <title>Whole genome sequencing of Sphingomonas koreensis.</title>
        <authorList>
            <person name="Conlan S."/>
            <person name="Thomas P.J."/>
            <person name="Mullikin J."/>
            <person name="Palmore T.N."/>
            <person name="Frank K.M."/>
            <person name="Segre J.A."/>
        </authorList>
    </citation>
    <scope>NUCLEOTIDE SEQUENCE</scope>
    <source>
        <strain evidence="1">ABOJV</strain>
    </source>
</reference>
<dbReference type="EMBL" id="QQWO01000009">
    <property type="protein sequence ID" value="RSV02684.1"/>
    <property type="molecule type" value="Genomic_DNA"/>
</dbReference>
<evidence type="ECO:0000313" key="5">
    <source>
        <dbReference type="Proteomes" id="UP000286681"/>
    </source>
</evidence>
<gene>
    <name evidence="1" type="ORF">BRX40_14485</name>
    <name evidence="2" type="ORF">CA257_12390</name>
    <name evidence="3" type="ORF">DAH66_01155</name>
</gene>
<evidence type="ECO:0000313" key="1">
    <source>
        <dbReference type="EMBL" id="APR53477.1"/>
    </source>
</evidence>
<organism evidence="1 4">
    <name type="scientific">Sphingomonas koreensis</name>
    <dbReference type="NCBI Taxonomy" id="93064"/>
    <lineage>
        <taxon>Bacteria</taxon>
        <taxon>Pseudomonadati</taxon>
        <taxon>Pseudomonadota</taxon>
        <taxon>Alphaproteobacteria</taxon>
        <taxon>Sphingomonadales</taxon>
        <taxon>Sphingomonadaceae</taxon>
        <taxon>Sphingomonas</taxon>
    </lineage>
</organism>
<reference evidence="4" key="2">
    <citation type="submission" date="2016-12" db="EMBL/GenBank/DDBJ databases">
        <title>Whole genome sequencing of Sphingomonas sp. ABOJV.</title>
        <authorList>
            <person name="Conlan S."/>
            <person name="Thomas P.J."/>
            <person name="Mullikin J."/>
            <person name="Palmore T.N."/>
            <person name="Frank K.M."/>
            <person name="Segre J.A."/>
        </authorList>
    </citation>
    <scope>NUCLEOTIDE SEQUENCE [LARGE SCALE GENOMIC DNA]</scope>
    <source>
        <strain evidence="4">ABOJV</strain>
    </source>
</reference>
<protein>
    <submittedName>
        <fullName evidence="2">DUF2971 domain-containing protein</fullName>
    </submittedName>
</protein>
<dbReference type="STRING" id="93064.BRX40_14485"/>
<name>A0A1L6JCD6_9SPHN</name>
<dbReference type="Proteomes" id="UP000287746">
    <property type="component" value="Unassembled WGS sequence"/>
</dbReference>
<dbReference type="Proteomes" id="UP000286681">
    <property type="component" value="Unassembled WGS sequence"/>
</dbReference>
<evidence type="ECO:0000313" key="4">
    <source>
        <dbReference type="Proteomes" id="UP000185161"/>
    </source>
</evidence>
<dbReference type="EMBL" id="QQYZ01000001">
    <property type="protein sequence ID" value="RSY90612.1"/>
    <property type="molecule type" value="Genomic_DNA"/>
</dbReference>
<dbReference type="Proteomes" id="UP000185161">
    <property type="component" value="Chromosome"/>
</dbReference>